<keyword evidence="2" id="KW-1185">Reference proteome</keyword>
<evidence type="ECO:0000313" key="2">
    <source>
        <dbReference type="Proteomes" id="UP001595906"/>
    </source>
</evidence>
<dbReference type="RefSeq" id="WP_379011756.1">
    <property type="nucleotide sequence ID" value="NZ_JBHSDC010000002.1"/>
</dbReference>
<sequence length="171" mass="19432">MNLDFQQYLPADFHDNSRVWIYQSSRLFSMSEAFEIEPMLNSFVADWKTHGTPVKGYANLFFGQFIVIMADETAAGVSGCSTDSSVRLIKDIEQRFKVDMFNRQNLAFILKDKVELLPLAHLNHAITNGFIKPETLYFNNLVATKQELESKWIAPANNSWLASKFAIASQG</sequence>
<evidence type="ECO:0008006" key="3">
    <source>
        <dbReference type="Google" id="ProtNLM"/>
    </source>
</evidence>
<protein>
    <recommendedName>
        <fullName evidence="3">ABC transporter ATPase</fullName>
    </recommendedName>
</protein>
<organism evidence="1 2">
    <name type="scientific">Parasediminibacterium paludis</name>
    <dbReference type="NCBI Taxonomy" id="908966"/>
    <lineage>
        <taxon>Bacteria</taxon>
        <taxon>Pseudomonadati</taxon>
        <taxon>Bacteroidota</taxon>
        <taxon>Chitinophagia</taxon>
        <taxon>Chitinophagales</taxon>
        <taxon>Chitinophagaceae</taxon>
        <taxon>Parasediminibacterium</taxon>
    </lineage>
</organism>
<reference evidence="2" key="1">
    <citation type="journal article" date="2019" name="Int. J. Syst. Evol. Microbiol.">
        <title>The Global Catalogue of Microorganisms (GCM) 10K type strain sequencing project: providing services to taxonomists for standard genome sequencing and annotation.</title>
        <authorList>
            <consortium name="The Broad Institute Genomics Platform"/>
            <consortium name="The Broad Institute Genome Sequencing Center for Infectious Disease"/>
            <person name="Wu L."/>
            <person name="Ma J."/>
        </authorList>
    </citation>
    <scope>NUCLEOTIDE SEQUENCE [LARGE SCALE GENOMIC DNA]</scope>
    <source>
        <strain evidence="2">CECT 8010</strain>
    </source>
</reference>
<name>A0ABV8PQU8_9BACT</name>
<dbReference type="Proteomes" id="UP001595906">
    <property type="component" value="Unassembled WGS sequence"/>
</dbReference>
<comment type="caution">
    <text evidence="1">The sequence shown here is derived from an EMBL/GenBank/DDBJ whole genome shotgun (WGS) entry which is preliminary data.</text>
</comment>
<evidence type="ECO:0000313" key="1">
    <source>
        <dbReference type="EMBL" id="MFC4230533.1"/>
    </source>
</evidence>
<proteinExistence type="predicted"/>
<accession>A0ABV8PQU8</accession>
<dbReference type="EMBL" id="JBHSDC010000002">
    <property type="protein sequence ID" value="MFC4230533.1"/>
    <property type="molecule type" value="Genomic_DNA"/>
</dbReference>
<gene>
    <name evidence="1" type="ORF">ACFOW1_01430</name>
</gene>